<comment type="caution">
    <text evidence="1">The sequence shown here is derived from an EMBL/GenBank/DDBJ whole genome shotgun (WGS) entry which is preliminary data.</text>
</comment>
<reference evidence="1 2" key="1">
    <citation type="journal article" date="2014" name="Genome Announc.">
        <title>Draft Genome Sequence of Lutibaculum baratangense Strain AMV1T, Isolated from a Mud Volcano in Andamans, India.</title>
        <authorList>
            <person name="Singh A."/>
            <person name="Sreenivas A."/>
            <person name="Sathyanarayana Reddy G."/>
            <person name="Pinnaka A.K."/>
            <person name="Shivaji S."/>
        </authorList>
    </citation>
    <scope>NUCLEOTIDE SEQUENCE [LARGE SCALE GENOMIC DNA]</scope>
    <source>
        <strain evidence="1 2">AMV1</strain>
    </source>
</reference>
<dbReference type="Proteomes" id="UP000017819">
    <property type="component" value="Unassembled WGS sequence"/>
</dbReference>
<organism evidence="1 2">
    <name type="scientific">Lutibaculum baratangense AMV1</name>
    <dbReference type="NCBI Taxonomy" id="631454"/>
    <lineage>
        <taxon>Bacteria</taxon>
        <taxon>Pseudomonadati</taxon>
        <taxon>Pseudomonadota</taxon>
        <taxon>Alphaproteobacteria</taxon>
        <taxon>Hyphomicrobiales</taxon>
        <taxon>Tepidamorphaceae</taxon>
        <taxon>Lutibaculum</taxon>
    </lineage>
</organism>
<dbReference type="EMBL" id="AWXZ01000024">
    <property type="protein sequence ID" value="ESR25227.1"/>
    <property type="molecule type" value="Genomic_DNA"/>
</dbReference>
<proteinExistence type="predicted"/>
<dbReference type="AlphaFoldDB" id="V4QZN1"/>
<protein>
    <submittedName>
        <fullName evidence="1">Uncharacterized protein</fullName>
    </submittedName>
</protein>
<accession>V4QZN1</accession>
<keyword evidence="2" id="KW-1185">Reference proteome</keyword>
<gene>
    <name evidence="1" type="ORF">N177_1899</name>
</gene>
<sequence>MERKQNAGKPINVDKIVRDQCEEYRRDFESLIEGQLGERLCVIQYEQMVAKDLSPLHRFGLTDIDPGKLWESKIHQMGKSGGGAYITPLYGGELSPASVGRYQEVLDKEKQALVLELCGDVADKVRALAA</sequence>
<evidence type="ECO:0000313" key="1">
    <source>
        <dbReference type="EMBL" id="ESR25227.1"/>
    </source>
</evidence>
<evidence type="ECO:0000313" key="2">
    <source>
        <dbReference type="Proteomes" id="UP000017819"/>
    </source>
</evidence>
<name>V4QZN1_9HYPH</name>